<reference evidence="2" key="1">
    <citation type="submission" date="2021-12" db="EMBL/GenBank/DDBJ databases">
        <title>Convergent genome expansion in fungi linked to evolution of root-endophyte symbiosis.</title>
        <authorList>
            <consortium name="DOE Joint Genome Institute"/>
            <person name="Ke Y.-H."/>
            <person name="Bonito G."/>
            <person name="Liao H.-L."/>
            <person name="Looney B."/>
            <person name="Rojas-Flechas A."/>
            <person name="Nash J."/>
            <person name="Hameed K."/>
            <person name="Schadt C."/>
            <person name="Martin F."/>
            <person name="Crous P.W."/>
            <person name="Miettinen O."/>
            <person name="Magnuson J.K."/>
            <person name="Labbe J."/>
            <person name="Jacobson D."/>
            <person name="Doktycz M.J."/>
            <person name="Veneault-Fourrey C."/>
            <person name="Kuo A."/>
            <person name="Mondo S."/>
            <person name="Calhoun S."/>
            <person name="Riley R."/>
            <person name="Ohm R."/>
            <person name="LaButti K."/>
            <person name="Andreopoulos B."/>
            <person name="Pangilinan J."/>
            <person name="Nolan M."/>
            <person name="Tritt A."/>
            <person name="Clum A."/>
            <person name="Lipzen A."/>
            <person name="Daum C."/>
            <person name="Barry K."/>
            <person name="Grigoriev I.V."/>
            <person name="Vilgalys R."/>
        </authorList>
    </citation>
    <scope>NUCLEOTIDE SEQUENCE</scope>
    <source>
        <strain evidence="2">PMI_201</strain>
    </source>
</reference>
<dbReference type="InterPro" id="IPR022698">
    <property type="entry name" value="OrsD"/>
</dbReference>
<accession>A0AAD4Q3L4</accession>
<dbReference type="GO" id="GO:0000981">
    <property type="term" value="F:DNA-binding transcription factor activity, RNA polymerase II-specific"/>
    <property type="evidence" value="ECO:0007669"/>
    <property type="project" value="TreeGrafter"/>
</dbReference>
<dbReference type="Pfam" id="PF12013">
    <property type="entry name" value="OrsD"/>
    <property type="match status" value="1"/>
</dbReference>
<comment type="caution">
    <text evidence="2">The sequence shown here is derived from an EMBL/GenBank/DDBJ whole genome shotgun (WGS) entry which is preliminary data.</text>
</comment>
<keyword evidence="3" id="KW-1185">Reference proteome</keyword>
<dbReference type="InterPro" id="IPR052400">
    <property type="entry name" value="Zn2-C6_fungal_TF"/>
</dbReference>
<proteinExistence type="predicted"/>
<dbReference type="PANTHER" id="PTHR47657:SF3">
    <property type="entry name" value="ORSELLINIC ACID_F9775 BIOSYNTHESIS CLUSTER PROTEIN D-RELATED"/>
    <property type="match status" value="1"/>
</dbReference>
<feature type="domain" description="C2H2-type" evidence="1">
    <location>
        <begin position="87"/>
        <end position="110"/>
    </location>
</feature>
<dbReference type="EMBL" id="JAJTJA010000001">
    <property type="protein sequence ID" value="KAH8705159.1"/>
    <property type="molecule type" value="Genomic_DNA"/>
</dbReference>
<dbReference type="PANTHER" id="PTHR47657">
    <property type="entry name" value="STEROL REGULATORY ELEMENT-BINDING PROTEIN ECM22"/>
    <property type="match status" value="1"/>
</dbReference>
<dbReference type="AlphaFoldDB" id="A0AAD4Q3L4"/>
<evidence type="ECO:0000313" key="2">
    <source>
        <dbReference type="EMBL" id="KAH8705159.1"/>
    </source>
</evidence>
<evidence type="ECO:0000313" key="3">
    <source>
        <dbReference type="Proteomes" id="UP001201262"/>
    </source>
</evidence>
<dbReference type="Proteomes" id="UP001201262">
    <property type="component" value="Unassembled WGS sequence"/>
</dbReference>
<name>A0AAD4Q3L4_9EURO</name>
<protein>
    <recommendedName>
        <fullName evidence="1">C2H2-type domain-containing protein</fullName>
    </recommendedName>
</protein>
<dbReference type="SMART" id="SM00355">
    <property type="entry name" value="ZnF_C2H2"/>
    <property type="match status" value="2"/>
</dbReference>
<dbReference type="PROSITE" id="PS00028">
    <property type="entry name" value="ZINC_FINGER_C2H2_1"/>
    <property type="match status" value="1"/>
</dbReference>
<dbReference type="GeneID" id="70240550"/>
<evidence type="ECO:0000259" key="1">
    <source>
        <dbReference type="PROSITE" id="PS00028"/>
    </source>
</evidence>
<dbReference type="InterPro" id="IPR013087">
    <property type="entry name" value="Znf_C2H2_type"/>
</dbReference>
<dbReference type="RefSeq" id="XP_046077780.1">
    <property type="nucleotide sequence ID" value="XM_046210263.1"/>
</dbReference>
<sequence length="500" mass="55826">MSAALELGDLLRYDAEYKVLICRECKYAIQKNALGSHLLRHKIYRGERQRLLSSISQLHVLDPDDVRSPFADCPPVDGLPVIAGYKCLAPGCGSLCASFKRMRHHWSTTHALSNPSDDFACSVDLQTFFRGTKLRYFEVSRSTSVVGPSLVPDCQDSRIAQQDSNLVVEPKPHAKTSVLPRSALSGSILPGFDFDLEALRYFHHFVTTTSLTLPARDYRLSTYWQTDVIEQALQLRWLMCGVLAISASHMAARLDVETTKQMHLDRSAQFQLGFLAGWNEMKHSTVNLDTEELKTGAQMICIQRCCQWTLAKPNTPDQNSLELFTASIRGCIDSNFALCSEVSGNSFLVNASIPLVNVENENSGVGNHSPPALLEHLRSLPYRMAEPLGKPDDPLDVMATLQAVETLVDCCLLTYRADEVGTVWIGMESWLRRVPRHFEEMILRRAPAALIVLGHWLVLVERAEHYCWVLKGLAVRIMTQISGDLPEEYAIQSLVAGLIG</sequence>
<organism evidence="2 3">
    <name type="scientific">Talaromyces proteolyticus</name>
    <dbReference type="NCBI Taxonomy" id="1131652"/>
    <lineage>
        <taxon>Eukaryota</taxon>
        <taxon>Fungi</taxon>
        <taxon>Dikarya</taxon>
        <taxon>Ascomycota</taxon>
        <taxon>Pezizomycotina</taxon>
        <taxon>Eurotiomycetes</taxon>
        <taxon>Eurotiomycetidae</taxon>
        <taxon>Eurotiales</taxon>
        <taxon>Trichocomaceae</taxon>
        <taxon>Talaromyces</taxon>
        <taxon>Talaromyces sect. Bacilispori</taxon>
    </lineage>
</organism>
<gene>
    <name evidence="2" type="ORF">BGW36DRAFT_284790</name>
</gene>